<feature type="region of interest" description="Disordered" evidence="4">
    <location>
        <begin position="127"/>
        <end position="170"/>
    </location>
</feature>
<comment type="caution">
    <text evidence="6">The sequence shown here is derived from an EMBL/GenBank/DDBJ whole genome shotgun (WGS) entry which is preliminary data.</text>
</comment>
<evidence type="ECO:0000313" key="7">
    <source>
        <dbReference type="Proteomes" id="UP000295280"/>
    </source>
</evidence>
<dbReference type="GO" id="GO:0003700">
    <property type="term" value="F:DNA-binding transcription factor activity"/>
    <property type="evidence" value="ECO:0007669"/>
    <property type="project" value="InterPro"/>
</dbReference>
<evidence type="ECO:0000259" key="5">
    <source>
        <dbReference type="SMART" id="SM00347"/>
    </source>
</evidence>
<dbReference type="SMART" id="SM00347">
    <property type="entry name" value="HTH_MARR"/>
    <property type="match status" value="1"/>
</dbReference>
<dbReference type="InterPro" id="IPR000835">
    <property type="entry name" value="HTH_MarR-typ"/>
</dbReference>
<keyword evidence="1" id="KW-0805">Transcription regulation</keyword>
<dbReference type="EMBL" id="SCWD01000006">
    <property type="protein sequence ID" value="TDL95509.1"/>
    <property type="molecule type" value="Genomic_DNA"/>
</dbReference>
<feature type="domain" description="HTH marR-type" evidence="5">
    <location>
        <begin position="35"/>
        <end position="137"/>
    </location>
</feature>
<dbReference type="AlphaFoldDB" id="A0A9Q8CJ24"/>
<keyword evidence="7" id="KW-1185">Reference proteome</keyword>
<dbReference type="InterPro" id="IPR036388">
    <property type="entry name" value="WH-like_DNA-bd_sf"/>
</dbReference>
<evidence type="ECO:0000256" key="1">
    <source>
        <dbReference type="ARBA" id="ARBA00023015"/>
    </source>
</evidence>
<name>A0A9Q8CJ24_9STAP</name>
<protein>
    <submittedName>
        <fullName evidence="6">MarR family transcriptional regulator</fullName>
    </submittedName>
</protein>
<dbReference type="SUPFAM" id="SSF46785">
    <property type="entry name" value="Winged helix' DNA-binding domain"/>
    <property type="match status" value="1"/>
</dbReference>
<evidence type="ECO:0000256" key="4">
    <source>
        <dbReference type="SAM" id="MobiDB-lite"/>
    </source>
</evidence>
<evidence type="ECO:0000256" key="3">
    <source>
        <dbReference type="ARBA" id="ARBA00023163"/>
    </source>
</evidence>
<reference evidence="6 7" key="1">
    <citation type="submission" date="2019-01" db="EMBL/GenBank/DDBJ databases">
        <title>Draft genome sequences of the type strains of six Macrococcus species.</title>
        <authorList>
            <person name="Mazhar S."/>
            <person name="Altermann E."/>
            <person name="Hill C."/>
            <person name="Mcauliffe O."/>
        </authorList>
    </citation>
    <scope>NUCLEOTIDE SEQUENCE [LARGE SCALE GENOMIC DNA]</scope>
    <source>
        <strain evidence="6 7">ATCC 51828</strain>
    </source>
</reference>
<dbReference type="InterPro" id="IPR055166">
    <property type="entry name" value="Transc_reg_Sar_Rot_HTH"/>
</dbReference>
<dbReference type="Proteomes" id="UP000295280">
    <property type="component" value="Unassembled WGS sequence"/>
</dbReference>
<keyword evidence="2" id="KW-0238">DNA-binding</keyword>
<gene>
    <name evidence="6" type="ORF">ERX40_10020</name>
</gene>
<evidence type="ECO:0000313" key="6">
    <source>
        <dbReference type="EMBL" id="TDL95509.1"/>
    </source>
</evidence>
<dbReference type="OrthoDB" id="9806864at2"/>
<accession>A0A9Q8CJ24</accession>
<feature type="compositionally biased region" description="Basic and acidic residues" evidence="4">
    <location>
        <begin position="158"/>
        <end position="170"/>
    </location>
</feature>
<organism evidence="6 7">
    <name type="scientific">Macrococcus carouselicus</name>
    <dbReference type="NCBI Taxonomy" id="69969"/>
    <lineage>
        <taxon>Bacteria</taxon>
        <taxon>Bacillati</taxon>
        <taxon>Bacillota</taxon>
        <taxon>Bacilli</taxon>
        <taxon>Bacillales</taxon>
        <taxon>Staphylococcaceae</taxon>
        <taxon>Macrococcus</taxon>
    </lineage>
</organism>
<proteinExistence type="predicted"/>
<sequence>MWKYVSIITETMEGNIMNLNEYIQMEIEVKRVRDKMNGKIEVTTEELLLLMSIYNSEGKRKPFRDILAETGRTSALASRYLKSLEKKGYLTRKRLESDERQTDVLIQDDQIDNVEILLAYVEEIVSSEEEPEDINENDENVQQVGHEMAEMSEPETPSFHEENYRKEETY</sequence>
<dbReference type="Pfam" id="PF22381">
    <property type="entry name" value="Staph_reg_Sar_Rot"/>
    <property type="match status" value="1"/>
</dbReference>
<dbReference type="Gene3D" id="1.10.10.10">
    <property type="entry name" value="Winged helix-like DNA-binding domain superfamily/Winged helix DNA-binding domain"/>
    <property type="match status" value="1"/>
</dbReference>
<keyword evidence="3" id="KW-0804">Transcription</keyword>
<feature type="compositionally biased region" description="Acidic residues" evidence="4">
    <location>
        <begin position="127"/>
        <end position="139"/>
    </location>
</feature>
<dbReference type="InterPro" id="IPR036390">
    <property type="entry name" value="WH_DNA-bd_sf"/>
</dbReference>
<evidence type="ECO:0000256" key="2">
    <source>
        <dbReference type="ARBA" id="ARBA00023125"/>
    </source>
</evidence>